<dbReference type="AlphaFoldDB" id="A0A9P5Y1I8"/>
<organism evidence="1 2">
    <name type="scientific">Collybia nuda</name>
    <dbReference type="NCBI Taxonomy" id="64659"/>
    <lineage>
        <taxon>Eukaryota</taxon>
        <taxon>Fungi</taxon>
        <taxon>Dikarya</taxon>
        <taxon>Basidiomycota</taxon>
        <taxon>Agaricomycotina</taxon>
        <taxon>Agaricomycetes</taxon>
        <taxon>Agaricomycetidae</taxon>
        <taxon>Agaricales</taxon>
        <taxon>Tricholomatineae</taxon>
        <taxon>Clitocybaceae</taxon>
        <taxon>Collybia</taxon>
    </lineage>
</organism>
<dbReference type="EMBL" id="MU150280">
    <property type="protein sequence ID" value="KAF9461717.1"/>
    <property type="molecule type" value="Genomic_DNA"/>
</dbReference>
<sequence>MPPSIPHDIILDIIDSLQHDPKSLVQSSLVSRCFRVPCHKHLFYSISIPFLHPRKGMERLKHFLRLLTYNPEIATYVRELHIVDNDEDTGWATKTNILPRLLQKLRNLHTFSLVFRHMNHVAWTSLNPTLRSALVHLLQSNVLKALNLGNLCFDDPSIIALGLSNRLKKLGIVSCGHAVHADYPLLMPQTTHPNKTHLESLEIGGSISTRVLESLTHPQSNLTISQLRQLSIQGGSAQTMEAACSIIKTAFNTIESLRWIFPNVATEQLISPHKPTIVNPFGPIDVKVLKNLRHLLLGITSEKGESPCSGQFAWLARALLDTSLPHSLEEVTIVTVSTLFGVVSRANGARIRQIYRSLRNVGLDAIFGDNRRFPKLRKVTITVDPYDRIEDPNGFEDFLTTLFPLLSSKEILHTEFRDVHGIFMGA</sequence>
<gene>
    <name evidence="1" type="ORF">BDZ94DRAFT_1299066</name>
</gene>
<keyword evidence="2" id="KW-1185">Reference proteome</keyword>
<comment type="caution">
    <text evidence="1">The sequence shown here is derived from an EMBL/GenBank/DDBJ whole genome shotgun (WGS) entry which is preliminary data.</text>
</comment>
<evidence type="ECO:0008006" key="3">
    <source>
        <dbReference type="Google" id="ProtNLM"/>
    </source>
</evidence>
<dbReference type="SUPFAM" id="SSF52047">
    <property type="entry name" value="RNI-like"/>
    <property type="match status" value="1"/>
</dbReference>
<dbReference type="OrthoDB" id="2745898at2759"/>
<name>A0A9P5Y1I8_9AGAR</name>
<proteinExistence type="predicted"/>
<evidence type="ECO:0000313" key="1">
    <source>
        <dbReference type="EMBL" id="KAF9461717.1"/>
    </source>
</evidence>
<protein>
    <recommendedName>
        <fullName evidence="3">F-box domain-containing protein</fullName>
    </recommendedName>
</protein>
<dbReference type="Proteomes" id="UP000807353">
    <property type="component" value="Unassembled WGS sequence"/>
</dbReference>
<reference evidence="1" key="1">
    <citation type="submission" date="2020-11" db="EMBL/GenBank/DDBJ databases">
        <authorList>
            <consortium name="DOE Joint Genome Institute"/>
            <person name="Ahrendt S."/>
            <person name="Riley R."/>
            <person name="Andreopoulos W."/>
            <person name="Labutti K."/>
            <person name="Pangilinan J."/>
            <person name="Ruiz-Duenas F.J."/>
            <person name="Barrasa J.M."/>
            <person name="Sanchez-Garcia M."/>
            <person name="Camarero S."/>
            <person name="Miyauchi S."/>
            <person name="Serrano A."/>
            <person name="Linde D."/>
            <person name="Babiker R."/>
            <person name="Drula E."/>
            <person name="Ayuso-Fernandez I."/>
            <person name="Pacheco R."/>
            <person name="Padilla G."/>
            <person name="Ferreira P."/>
            <person name="Barriuso J."/>
            <person name="Kellner H."/>
            <person name="Castanera R."/>
            <person name="Alfaro M."/>
            <person name="Ramirez L."/>
            <person name="Pisabarro A.G."/>
            <person name="Kuo A."/>
            <person name="Tritt A."/>
            <person name="Lipzen A."/>
            <person name="He G."/>
            <person name="Yan M."/>
            <person name="Ng V."/>
            <person name="Cullen D."/>
            <person name="Martin F."/>
            <person name="Rosso M.-N."/>
            <person name="Henrissat B."/>
            <person name="Hibbett D."/>
            <person name="Martinez A.T."/>
            <person name="Grigoriev I.V."/>
        </authorList>
    </citation>
    <scope>NUCLEOTIDE SEQUENCE</scope>
    <source>
        <strain evidence="1">CBS 247.69</strain>
    </source>
</reference>
<evidence type="ECO:0000313" key="2">
    <source>
        <dbReference type="Proteomes" id="UP000807353"/>
    </source>
</evidence>
<accession>A0A9P5Y1I8</accession>